<protein>
    <recommendedName>
        <fullName evidence="4">Adhesin</fullName>
    </recommendedName>
</protein>
<keyword evidence="3" id="KW-1185">Reference proteome</keyword>
<evidence type="ECO:0000313" key="2">
    <source>
        <dbReference type="EMBL" id="TQJ19007.1"/>
    </source>
</evidence>
<dbReference type="AlphaFoldDB" id="A0A542EUG5"/>
<gene>
    <name evidence="2" type="ORF">FB475_3163</name>
</gene>
<organism evidence="2 3">
    <name type="scientific">Kribbella jejuensis</name>
    <dbReference type="NCBI Taxonomy" id="236068"/>
    <lineage>
        <taxon>Bacteria</taxon>
        <taxon>Bacillati</taxon>
        <taxon>Actinomycetota</taxon>
        <taxon>Actinomycetes</taxon>
        <taxon>Propionibacteriales</taxon>
        <taxon>Kribbellaceae</taxon>
        <taxon>Kribbella</taxon>
    </lineage>
</organism>
<feature type="region of interest" description="Disordered" evidence="1">
    <location>
        <begin position="396"/>
        <end position="448"/>
    </location>
</feature>
<evidence type="ECO:0000313" key="3">
    <source>
        <dbReference type="Proteomes" id="UP000316298"/>
    </source>
</evidence>
<comment type="caution">
    <text evidence="2">The sequence shown here is derived from an EMBL/GenBank/DDBJ whole genome shotgun (WGS) entry which is preliminary data.</text>
</comment>
<dbReference type="EMBL" id="VFMM01000001">
    <property type="protein sequence ID" value="TQJ19007.1"/>
    <property type="molecule type" value="Genomic_DNA"/>
</dbReference>
<reference evidence="2 3" key="1">
    <citation type="submission" date="2019-06" db="EMBL/GenBank/DDBJ databases">
        <title>Sequencing the genomes of 1000 actinobacteria strains.</title>
        <authorList>
            <person name="Klenk H.-P."/>
        </authorList>
    </citation>
    <scope>NUCLEOTIDE SEQUENCE [LARGE SCALE GENOMIC DNA]</scope>
    <source>
        <strain evidence="2 3">DSM 17305</strain>
    </source>
</reference>
<proteinExistence type="predicted"/>
<feature type="compositionally biased region" description="Basic and acidic residues" evidence="1">
    <location>
        <begin position="430"/>
        <end position="448"/>
    </location>
</feature>
<dbReference type="Proteomes" id="UP000316298">
    <property type="component" value="Unassembled WGS sequence"/>
</dbReference>
<evidence type="ECO:0008006" key="4">
    <source>
        <dbReference type="Google" id="ProtNLM"/>
    </source>
</evidence>
<name>A0A542EUG5_9ACTN</name>
<evidence type="ECO:0000256" key="1">
    <source>
        <dbReference type="SAM" id="MobiDB-lite"/>
    </source>
</evidence>
<sequence length="448" mass="44000">MGDAQPGAGQVGTTRTIAAGVGGPVKLDAGLLGAAGRVVVRADPNCTEARITIRTADQTGPAADAVRGATLESSPDGRMTASAQQTQPGVAFVQNGPQPGAGNIVGDGYVTHNGNVVSSYYTNSPNGFSVVSQSGNGAVITGSVNNVSFDNGRIQIGSISGGAFSIGPQTSPIEIEAIVPEGSSVECSTDSANIETHGRVDVVEANTASGNVSVDQANAVTADTASGQVRVQNANQVQANTASGAVSVGNATEVRANTASGAVSVGDATEVRANSASGAVSVRNAETVRATTASGAVRVDSSKDVSARTASGAITVGNADKAVVRSHSGSVNIGTTKDATARSQDGDVTIRDVRGSARANSGTGAVSVHATEGGTVKASSTLRPVTVTATDKAVGDGLTVNAEGPAGQVRTPEGANTGTAAAAGSTGARDFNDTSRADRARDTGAGRG</sequence>
<accession>A0A542EUG5</accession>
<feature type="compositionally biased region" description="Low complexity" evidence="1">
    <location>
        <begin position="414"/>
        <end position="428"/>
    </location>
</feature>